<feature type="region of interest" description="Disordered" evidence="1">
    <location>
        <begin position="1494"/>
        <end position="1545"/>
    </location>
</feature>
<feature type="compositionally biased region" description="Polar residues" evidence="1">
    <location>
        <begin position="1129"/>
        <end position="1176"/>
    </location>
</feature>
<feature type="compositionally biased region" description="Polar residues" evidence="1">
    <location>
        <begin position="1683"/>
        <end position="1699"/>
    </location>
</feature>
<dbReference type="EMBL" id="GGMR01016952">
    <property type="protein sequence ID" value="MBY29571.1"/>
    <property type="molecule type" value="Transcribed_RNA"/>
</dbReference>
<feature type="compositionally biased region" description="Polar residues" evidence="1">
    <location>
        <begin position="57"/>
        <end position="80"/>
    </location>
</feature>
<feature type="region of interest" description="Disordered" evidence="1">
    <location>
        <begin position="1104"/>
        <end position="1192"/>
    </location>
</feature>
<dbReference type="Gene3D" id="2.60.40.1670">
    <property type="entry name" value="beta-sandwich domain of Sec23/24"/>
    <property type="match status" value="1"/>
</dbReference>
<feature type="region of interest" description="Disordered" evidence="1">
    <location>
        <begin position="180"/>
        <end position="224"/>
    </location>
</feature>
<reference evidence="2" key="1">
    <citation type="submission" date="2018-04" db="EMBL/GenBank/DDBJ databases">
        <title>Transcriptome of Schizaphis graminum biotype I.</title>
        <authorList>
            <person name="Scully E.D."/>
            <person name="Geib S.M."/>
            <person name="Palmer N.A."/>
            <person name="Koch K."/>
            <person name="Bradshaw J."/>
            <person name="Heng-Moss T."/>
            <person name="Sarath G."/>
        </authorList>
    </citation>
    <scope>NUCLEOTIDE SEQUENCE</scope>
</reference>
<feature type="region of interest" description="Disordered" evidence="1">
    <location>
        <begin position="1207"/>
        <end position="1251"/>
    </location>
</feature>
<feature type="compositionally biased region" description="Polar residues" evidence="1">
    <location>
        <begin position="7"/>
        <end position="49"/>
    </location>
</feature>
<feature type="compositionally biased region" description="Low complexity" evidence="1">
    <location>
        <begin position="1213"/>
        <end position="1236"/>
    </location>
</feature>
<name>A0A2S2PJE3_SCHGA</name>
<feature type="region of interest" description="Disordered" evidence="1">
    <location>
        <begin position="976"/>
        <end position="995"/>
    </location>
</feature>
<accession>A0A2S2PJE3</accession>
<protein>
    <submittedName>
        <fullName evidence="2">Protein transport protein Sec24A</fullName>
    </submittedName>
</protein>
<feature type="compositionally biased region" description="Polar residues" evidence="1">
    <location>
        <begin position="1660"/>
        <end position="1676"/>
    </location>
</feature>
<feature type="compositionally biased region" description="Polar residues" evidence="1">
    <location>
        <begin position="1104"/>
        <end position="1121"/>
    </location>
</feature>
<sequence length="1793" mass="199301">MEHRYNYFQQNPNSLVNGQSAFNRPSADGIQSTNNYSGSIPSTPPSDQSSFHEKMHSNPNTVPLMNNHSYQMDSANQPPRSSGPPRTNAKGIYENVQSSIPNVLSLTQSNNAENYAINPDFQLQPHLTALLPQQSKRVPELYSVGKYNTSKGSIAENMNTNYFSSNKSYPEPKIIEYDLEETSTESSPQHTSSLYSESTDQDSESTHLSNVFPKHMSNKSSECHVTKESKTISSTNQEFPVPSQFADFSLKKNDSVDDHQHSILHSAYNQDDDIIEDIPLFDNINPNETEPALENQENLESRFNEQSSNMPRAQTFDSYATKKDFEQTKFNYENKQGSSSSAYSSMNNYLSYNIDKSSNAQNSSQFNKGLYFNQANALTQPSLSNSSISQHSQRKPIFPYGNTELFNHHEVSSSNQSYKDDFNSENFNQQYKHIQPDIQKSNVSSVDSSLQYNINSNIQDEIVLENDSIKTSSADALKYQTMNSCATNLYNQQNNQGMESISQKSMYNSSKPPVSELLNNSQQTASKEFIPHNSSLISTQSLGPVTSATIVAPLSSFSMSEAEFQNKQNTQYQKSDDQASNLLNLSNDTKNSPIDLLNQDSTNVQSEIDTKLSKSPISSILENQQETTVDQTEPINMQFNKNQQDEIKSISPPSIKNDTQSIDFFNQKSMTSQLESTNHFTPQQPIIDNIKTSYDQFSNKPINVGSQPINNQNVTIQQSVPTTGHSVSHYFDSSNVNNKFVFNQQSCNLQSSDQLQNMQIQDKPIVSINSTSDKSNNCTEFSYAQDTSIKLSSNQQPLLMKNELEIADSLKLDSDVSSKETLYSSESLLTQSNNLNFKSSENAEIVTPNDQFSNMAIDKQQNISDNKIHIQKQLTPTSYFSKDISLDKEENSIPFKNFSTTFQDNNSSVPKLEVINNSQLLQNNQTNLVSLNSDLPTNNEVSPLSISNQIIPDNKKSQQEANQFPQQHFSNKVTSNEILSSSNQLPPQIYNNQPKLNTIQPLQSGLNPYTTQSFNNQPTLNTVSLASNQLPPKMFDNQPKPDILQPLQSASNPPYTTHQFDNQQTPTTIPSVSNQLPPQMFSNQPKPDIKQPLQSGLNPYTAQPFNSQPTINTVSSASNQLPPKMFDNQPKTDTLQPLQSASNPYTTQQFDNQQTSTTIPSVSNQFPPQMLNNQQTSNSVPPSQFASSSSYPTPIVSTATNLTPAMFNNQQTSNSVPPSQFASSSSYPTPTASTATNQFPPTLFSNQSTSNTVQPLQSASNLYPIQVLSNQSKPVAVPSSDINQFPPQIIDNQSKSMVMPQTAAKTFVNQSTLSTAWPSSSTTNQFQPQIFNGQIKSDVSSIQTLPSQYASQPFNNKTISNMIPPVPSATSQLPSQILSNQPKSNVGLIQSTTGQYPFQPFNNQHAPITVSSAVNPLPTQLFSNQPKSNITLLQTTSNQYNSQAYNNQQTSNFIPPVSSTANQFPSQILTNQPKLDGGLSNKLIASQYQSQPLINQSSMGAPPIQQATNQYPSQPFSHQSKPSNFPTSQTVKNQYPSQPFTKQPGQQVLPIQNLQQSSSNQFSNQPNSIQQVQNQWPPANLSSQTTNLISSQPITMNSPSNLSTVPPNVNQQSQMLGTHMLPPNPLSSNNFYNQVEGIGNVQQPQSSNHNVQLASKGYPPQNNMGFSSQTNYQQPNALHRQQGFHNQQQDQYRPEQNPSVVQQGFSKTWGYDNLDLLKSRDVLPGDGVHPPEIKLPQGYANCDNCSPDIFRCTLNKFPASKNLLDKSRLPLGILIHPYKDLSVSRLYFLFILN</sequence>
<feature type="compositionally biased region" description="Low complexity" evidence="1">
    <location>
        <begin position="1177"/>
        <end position="1192"/>
    </location>
</feature>
<feature type="region of interest" description="Disordered" evidence="1">
    <location>
        <begin position="499"/>
        <end position="523"/>
    </location>
</feature>
<gene>
    <name evidence="2" type="primary">SEC24A</name>
    <name evidence="2" type="ORF">g.26937</name>
</gene>
<evidence type="ECO:0000313" key="2">
    <source>
        <dbReference type="EMBL" id="MBY29571.1"/>
    </source>
</evidence>
<dbReference type="SUPFAM" id="SSF81995">
    <property type="entry name" value="beta-sandwich domain of Sec23/24"/>
    <property type="match status" value="1"/>
</dbReference>
<feature type="region of interest" description="Disordered" evidence="1">
    <location>
        <begin position="1"/>
        <end position="90"/>
    </location>
</feature>
<feature type="compositionally biased region" description="Polar residues" evidence="1">
    <location>
        <begin position="1237"/>
        <end position="1251"/>
    </location>
</feature>
<evidence type="ECO:0000256" key="1">
    <source>
        <dbReference type="SAM" id="MobiDB-lite"/>
    </source>
</evidence>
<feature type="region of interest" description="Disordered" evidence="1">
    <location>
        <begin position="1640"/>
        <end position="1699"/>
    </location>
</feature>
<feature type="compositionally biased region" description="Polar residues" evidence="1">
    <location>
        <begin position="184"/>
        <end position="198"/>
    </location>
</feature>
<feature type="compositionally biased region" description="Polar residues" evidence="1">
    <location>
        <begin position="1640"/>
        <end position="1653"/>
    </location>
</feature>
<proteinExistence type="predicted"/>
<organism evidence="2">
    <name type="scientific">Schizaphis graminum</name>
    <name type="common">Green bug aphid</name>
    <dbReference type="NCBI Taxonomy" id="13262"/>
    <lineage>
        <taxon>Eukaryota</taxon>
        <taxon>Metazoa</taxon>
        <taxon>Ecdysozoa</taxon>
        <taxon>Arthropoda</taxon>
        <taxon>Hexapoda</taxon>
        <taxon>Insecta</taxon>
        <taxon>Pterygota</taxon>
        <taxon>Neoptera</taxon>
        <taxon>Paraneoptera</taxon>
        <taxon>Hemiptera</taxon>
        <taxon>Sternorrhyncha</taxon>
        <taxon>Aphidomorpha</taxon>
        <taxon>Aphidoidea</taxon>
        <taxon>Aphididae</taxon>
        <taxon>Aphidini</taxon>
        <taxon>Schizaphis</taxon>
    </lineage>
</organism>